<protein>
    <submittedName>
        <fullName evidence="3">Uncharacterized protein</fullName>
    </submittedName>
</protein>
<feature type="chain" id="PRO_5045167930" evidence="2">
    <location>
        <begin position="22"/>
        <end position="73"/>
    </location>
</feature>
<evidence type="ECO:0000256" key="2">
    <source>
        <dbReference type="SAM" id="SignalP"/>
    </source>
</evidence>
<reference evidence="3 4" key="1">
    <citation type="submission" date="2021-06" db="EMBL/GenBank/DDBJ databases">
        <authorList>
            <person name="Lee D.H."/>
        </authorList>
    </citation>
    <scope>NUCLEOTIDE SEQUENCE [LARGE SCALE GENOMIC DNA]</scope>
    <source>
        <strain evidence="3 4">MMS21-HV4-11</strain>
    </source>
</reference>
<keyword evidence="4" id="KW-1185">Reference proteome</keyword>
<name>A0ABS6IE35_9HYPH</name>
<accession>A0ABS6IE35</accession>
<proteinExistence type="predicted"/>
<dbReference type="EMBL" id="JAHOPB010000001">
    <property type="protein sequence ID" value="MBU8872571.1"/>
    <property type="molecule type" value="Genomic_DNA"/>
</dbReference>
<evidence type="ECO:0000313" key="3">
    <source>
        <dbReference type="EMBL" id="MBU8872571.1"/>
    </source>
</evidence>
<feature type="region of interest" description="Disordered" evidence="1">
    <location>
        <begin position="36"/>
        <end position="73"/>
    </location>
</feature>
<feature type="compositionally biased region" description="Basic and acidic residues" evidence="1">
    <location>
        <begin position="54"/>
        <end position="73"/>
    </location>
</feature>
<evidence type="ECO:0000256" key="1">
    <source>
        <dbReference type="SAM" id="MobiDB-lite"/>
    </source>
</evidence>
<organism evidence="3 4">
    <name type="scientific">Reyranella humidisoli</name>
    <dbReference type="NCBI Taxonomy" id="2849149"/>
    <lineage>
        <taxon>Bacteria</taxon>
        <taxon>Pseudomonadati</taxon>
        <taxon>Pseudomonadota</taxon>
        <taxon>Alphaproteobacteria</taxon>
        <taxon>Hyphomicrobiales</taxon>
        <taxon>Reyranellaceae</taxon>
        <taxon>Reyranella</taxon>
    </lineage>
</organism>
<dbReference type="RefSeq" id="WP_216956773.1">
    <property type="nucleotide sequence ID" value="NZ_JAHOPB010000001.1"/>
</dbReference>
<dbReference type="Proteomes" id="UP000727907">
    <property type="component" value="Unassembled WGS sequence"/>
</dbReference>
<evidence type="ECO:0000313" key="4">
    <source>
        <dbReference type="Proteomes" id="UP000727907"/>
    </source>
</evidence>
<feature type="signal peptide" evidence="2">
    <location>
        <begin position="1"/>
        <end position="21"/>
    </location>
</feature>
<sequence>MMKSTILGVLAAVSLPALAFAAPTFQPSVEALAPAEQAATVEPSQDTNPLVTVREAESRNGRGRDRDRGRRRP</sequence>
<comment type="caution">
    <text evidence="3">The sequence shown here is derived from an EMBL/GenBank/DDBJ whole genome shotgun (WGS) entry which is preliminary data.</text>
</comment>
<gene>
    <name evidence="3" type="ORF">KQ910_02295</name>
</gene>
<keyword evidence="2" id="KW-0732">Signal</keyword>